<proteinExistence type="predicted"/>
<name>A0A7S0XII2_9RHOD</name>
<feature type="region of interest" description="Disordered" evidence="2">
    <location>
        <begin position="1"/>
        <end position="42"/>
    </location>
</feature>
<sequence length="396" mass="43842">MPEMISNAAHQQQQRRRLLSTTVETNSDDERAPASSSTSSHAELRHVFESAAHKMDDAEEAIRKIYRMNSRIAQNDASESMAGVVPSNKVELELIQGELQKRIDQLQSEVQSAVRVDHIRHSLDTVFDEIGDVIDRMDHGAEIKTGLNGLEDEFERSIRKLGVSDESETHAYSRALIISIAVMLLASLLGVAYLTGMRKSWRVVMGVNAANTALLLLASTSQFVLRQNVLVELKYNHWVAFLSINLMLVLIEVPCMCFAMYDIMRRIINDKVESMYYIGLSYAIQYLVFINFYVVDIAQPCTLKDGLCGRNASAALGLLVVLQSLMLGFLAVLKHLEKPQSAFEFDEIAAAKSSFAELAVVDEENPHTFAAGVGAGANGFDAMEPLTPRKTSGMPI</sequence>
<reference evidence="4" key="1">
    <citation type="submission" date="2021-01" db="EMBL/GenBank/DDBJ databases">
        <authorList>
            <person name="Corre E."/>
            <person name="Pelletier E."/>
            <person name="Niang G."/>
            <person name="Scheremetjew M."/>
            <person name="Finn R."/>
            <person name="Kale V."/>
            <person name="Holt S."/>
            <person name="Cochrane G."/>
            <person name="Meng A."/>
            <person name="Brown T."/>
            <person name="Cohen L."/>
        </authorList>
    </citation>
    <scope>NUCLEOTIDE SEQUENCE</scope>
    <source>
        <strain evidence="4">CCMP3276</strain>
    </source>
</reference>
<protein>
    <submittedName>
        <fullName evidence="4">Uncharacterized protein</fullName>
    </submittedName>
</protein>
<organism evidence="4">
    <name type="scientific">Erythrolobus madagascarensis</name>
    <dbReference type="NCBI Taxonomy" id="708628"/>
    <lineage>
        <taxon>Eukaryota</taxon>
        <taxon>Rhodophyta</taxon>
        <taxon>Bangiophyceae</taxon>
        <taxon>Porphyridiales</taxon>
        <taxon>Porphyridiaceae</taxon>
        <taxon>Erythrolobus</taxon>
    </lineage>
</organism>
<dbReference type="EMBL" id="HBFE01000560">
    <property type="protein sequence ID" value="CAD8724311.1"/>
    <property type="molecule type" value="Transcribed_RNA"/>
</dbReference>
<keyword evidence="3" id="KW-1133">Transmembrane helix</keyword>
<feature type="transmembrane region" description="Helical" evidence="3">
    <location>
        <begin position="314"/>
        <end position="333"/>
    </location>
</feature>
<feature type="transmembrane region" description="Helical" evidence="3">
    <location>
        <begin position="237"/>
        <end position="263"/>
    </location>
</feature>
<dbReference type="AlphaFoldDB" id="A0A7S0XII2"/>
<feature type="transmembrane region" description="Helical" evidence="3">
    <location>
        <begin position="203"/>
        <end position="225"/>
    </location>
</feature>
<gene>
    <name evidence="4" type="ORF">EMAD1354_LOCUS388</name>
</gene>
<keyword evidence="3" id="KW-0472">Membrane</keyword>
<accession>A0A7S0XII2</accession>
<keyword evidence="3" id="KW-0812">Transmembrane</keyword>
<feature type="coiled-coil region" evidence="1">
    <location>
        <begin position="89"/>
        <end position="116"/>
    </location>
</feature>
<feature type="transmembrane region" description="Helical" evidence="3">
    <location>
        <begin position="175"/>
        <end position="196"/>
    </location>
</feature>
<evidence type="ECO:0000256" key="3">
    <source>
        <dbReference type="SAM" id="Phobius"/>
    </source>
</evidence>
<evidence type="ECO:0000256" key="1">
    <source>
        <dbReference type="SAM" id="Coils"/>
    </source>
</evidence>
<feature type="transmembrane region" description="Helical" evidence="3">
    <location>
        <begin position="275"/>
        <end position="294"/>
    </location>
</feature>
<evidence type="ECO:0000313" key="4">
    <source>
        <dbReference type="EMBL" id="CAD8724311.1"/>
    </source>
</evidence>
<keyword evidence="1" id="KW-0175">Coiled coil</keyword>
<evidence type="ECO:0000256" key="2">
    <source>
        <dbReference type="SAM" id="MobiDB-lite"/>
    </source>
</evidence>